<dbReference type="EMBL" id="JBDXMX010000001">
    <property type="protein sequence ID" value="MEO9246435.1"/>
    <property type="molecule type" value="Genomic_DNA"/>
</dbReference>
<dbReference type="Proteomes" id="UP001484097">
    <property type="component" value="Unassembled WGS sequence"/>
</dbReference>
<gene>
    <name evidence="3" type="ORF">ABDK96_01925</name>
</gene>
<feature type="region of interest" description="Disordered" evidence="1">
    <location>
        <begin position="59"/>
        <end position="85"/>
    </location>
</feature>
<organism evidence="3 4">
    <name type="scientific">Citricoccus nitrophenolicus</name>
    <dbReference type="NCBI Taxonomy" id="863575"/>
    <lineage>
        <taxon>Bacteria</taxon>
        <taxon>Bacillati</taxon>
        <taxon>Actinomycetota</taxon>
        <taxon>Actinomycetes</taxon>
        <taxon>Micrococcales</taxon>
        <taxon>Micrococcaceae</taxon>
        <taxon>Citricoccus</taxon>
    </lineage>
</organism>
<proteinExistence type="predicted"/>
<protein>
    <submittedName>
        <fullName evidence="3">WhiB family transcriptional regulator</fullName>
    </submittedName>
</protein>
<sequence>MDHETDHATVTPCQMDPETWFPEMGVRADMAKRLCLTQCPALDACRRVARDFEGDEGRFNRHGIWGGMTPTERADEAAQRVGRAA</sequence>
<dbReference type="Pfam" id="PF02467">
    <property type="entry name" value="Whib"/>
    <property type="match status" value="1"/>
</dbReference>
<reference evidence="3 4" key="1">
    <citation type="submission" date="2024-05" db="EMBL/GenBank/DDBJ databases">
        <authorList>
            <person name="Yi C."/>
        </authorList>
    </citation>
    <scope>NUCLEOTIDE SEQUENCE [LARGE SCALE GENOMIC DNA]</scope>
    <source>
        <strain evidence="3 4">XS13</strain>
    </source>
</reference>
<feature type="domain" description="4Fe-4S Wbl-type" evidence="2">
    <location>
        <begin position="12"/>
        <end position="75"/>
    </location>
</feature>
<evidence type="ECO:0000313" key="3">
    <source>
        <dbReference type="EMBL" id="MEO9246435.1"/>
    </source>
</evidence>
<accession>A0ABV0IE59</accession>
<dbReference type="RefSeq" id="WP_347918464.1">
    <property type="nucleotide sequence ID" value="NZ_JBDXMX010000001.1"/>
</dbReference>
<dbReference type="InterPro" id="IPR034768">
    <property type="entry name" value="4FE4S_WBL"/>
</dbReference>
<evidence type="ECO:0000256" key="1">
    <source>
        <dbReference type="SAM" id="MobiDB-lite"/>
    </source>
</evidence>
<comment type="caution">
    <text evidence="3">The sequence shown here is derived from an EMBL/GenBank/DDBJ whole genome shotgun (WGS) entry which is preliminary data.</text>
</comment>
<keyword evidence="4" id="KW-1185">Reference proteome</keyword>
<dbReference type="PROSITE" id="PS51674">
    <property type="entry name" value="4FE4S_WBL"/>
    <property type="match status" value="1"/>
</dbReference>
<evidence type="ECO:0000313" key="4">
    <source>
        <dbReference type="Proteomes" id="UP001484097"/>
    </source>
</evidence>
<name>A0ABV0IE59_9MICC</name>
<evidence type="ECO:0000259" key="2">
    <source>
        <dbReference type="PROSITE" id="PS51674"/>
    </source>
</evidence>